<reference evidence="1" key="1">
    <citation type="journal article" date="2015" name="Nature">
        <title>Complex archaea that bridge the gap between prokaryotes and eukaryotes.</title>
        <authorList>
            <person name="Spang A."/>
            <person name="Saw J.H."/>
            <person name="Jorgensen S.L."/>
            <person name="Zaremba-Niedzwiedzka K."/>
            <person name="Martijn J."/>
            <person name="Lind A.E."/>
            <person name="van Eijk R."/>
            <person name="Schleper C."/>
            <person name="Guy L."/>
            <person name="Ettema T.J."/>
        </authorList>
    </citation>
    <scope>NUCLEOTIDE SEQUENCE</scope>
</reference>
<gene>
    <name evidence="1" type="ORF">LCGC14_2423300</name>
</gene>
<dbReference type="EMBL" id="LAZR01036898">
    <property type="protein sequence ID" value="KKL23648.1"/>
    <property type="molecule type" value="Genomic_DNA"/>
</dbReference>
<comment type="caution">
    <text evidence="1">The sequence shown here is derived from an EMBL/GenBank/DDBJ whole genome shotgun (WGS) entry which is preliminary data.</text>
</comment>
<evidence type="ECO:0000313" key="1">
    <source>
        <dbReference type="EMBL" id="KKL23648.1"/>
    </source>
</evidence>
<protein>
    <submittedName>
        <fullName evidence="1">Uncharacterized protein</fullName>
    </submittedName>
</protein>
<sequence length="170" mass="17955">MNQVLRHAKNTALTLVFPLTDPDGQPITGAGGLDTEESHDGSVFADTANEMAEIGSTGFYVVTITAGELNYDTIVIDLQTSTGGIMPLSYEIHTYTPTEDITLAELAQGQPSATPTLRNALMLLYMALRNLTTTSATLLEVNNNAGTVIAKSTIGDDGSDFTRAKMVSGP</sequence>
<dbReference type="AlphaFoldDB" id="A0A0F9EI93"/>
<organism evidence="1">
    <name type="scientific">marine sediment metagenome</name>
    <dbReference type="NCBI Taxonomy" id="412755"/>
    <lineage>
        <taxon>unclassified sequences</taxon>
        <taxon>metagenomes</taxon>
        <taxon>ecological metagenomes</taxon>
    </lineage>
</organism>
<proteinExistence type="predicted"/>
<accession>A0A0F9EI93</accession>
<name>A0A0F9EI93_9ZZZZ</name>